<accession>A0A0E9U161</accession>
<keyword evidence="1" id="KW-0812">Transmembrane</keyword>
<dbReference type="EMBL" id="GBXM01048933">
    <property type="protein sequence ID" value="JAH59644.1"/>
    <property type="molecule type" value="Transcribed_RNA"/>
</dbReference>
<reference evidence="2" key="2">
    <citation type="journal article" date="2015" name="Fish Shellfish Immunol.">
        <title>Early steps in the European eel (Anguilla anguilla)-Vibrio vulnificus interaction in the gills: Role of the RtxA13 toxin.</title>
        <authorList>
            <person name="Callol A."/>
            <person name="Pajuelo D."/>
            <person name="Ebbesson L."/>
            <person name="Teles M."/>
            <person name="MacKenzie S."/>
            <person name="Amaro C."/>
        </authorList>
    </citation>
    <scope>NUCLEOTIDE SEQUENCE</scope>
</reference>
<dbReference type="AlphaFoldDB" id="A0A0E9U161"/>
<evidence type="ECO:0000256" key="1">
    <source>
        <dbReference type="SAM" id="Phobius"/>
    </source>
</evidence>
<evidence type="ECO:0000313" key="2">
    <source>
        <dbReference type="EMBL" id="JAH59644.1"/>
    </source>
</evidence>
<sequence>MKILFWDVFISVVKFLLWPIILMYVFYSALENKRNSVISASGI</sequence>
<proteinExistence type="predicted"/>
<protein>
    <submittedName>
        <fullName evidence="2">Uncharacterized protein</fullName>
    </submittedName>
</protein>
<name>A0A0E9U161_ANGAN</name>
<reference evidence="2" key="1">
    <citation type="submission" date="2014-11" db="EMBL/GenBank/DDBJ databases">
        <authorList>
            <person name="Amaro Gonzalez C."/>
        </authorList>
    </citation>
    <scope>NUCLEOTIDE SEQUENCE</scope>
</reference>
<keyword evidence="1" id="KW-0472">Membrane</keyword>
<feature type="transmembrane region" description="Helical" evidence="1">
    <location>
        <begin position="6"/>
        <end position="27"/>
    </location>
</feature>
<keyword evidence="1" id="KW-1133">Transmembrane helix</keyword>
<organism evidence="2">
    <name type="scientific">Anguilla anguilla</name>
    <name type="common">European freshwater eel</name>
    <name type="synonym">Muraena anguilla</name>
    <dbReference type="NCBI Taxonomy" id="7936"/>
    <lineage>
        <taxon>Eukaryota</taxon>
        <taxon>Metazoa</taxon>
        <taxon>Chordata</taxon>
        <taxon>Craniata</taxon>
        <taxon>Vertebrata</taxon>
        <taxon>Euteleostomi</taxon>
        <taxon>Actinopterygii</taxon>
        <taxon>Neopterygii</taxon>
        <taxon>Teleostei</taxon>
        <taxon>Anguilliformes</taxon>
        <taxon>Anguillidae</taxon>
        <taxon>Anguilla</taxon>
    </lineage>
</organism>